<feature type="compositionally biased region" description="Polar residues" evidence="1">
    <location>
        <begin position="400"/>
        <end position="420"/>
    </location>
</feature>
<feature type="region of interest" description="Disordered" evidence="1">
    <location>
        <begin position="547"/>
        <end position="571"/>
    </location>
</feature>
<dbReference type="EMBL" id="OC873780">
    <property type="protein sequence ID" value="CAD7636968.1"/>
    <property type="molecule type" value="Genomic_DNA"/>
</dbReference>
<evidence type="ECO:0000313" key="2">
    <source>
        <dbReference type="EMBL" id="CAD7636968.1"/>
    </source>
</evidence>
<feature type="compositionally biased region" description="Low complexity" evidence="1">
    <location>
        <begin position="380"/>
        <end position="390"/>
    </location>
</feature>
<dbReference type="SUPFAM" id="SSF52540">
    <property type="entry name" value="P-loop containing nucleoside triphosphate hydrolases"/>
    <property type="match status" value="1"/>
</dbReference>
<dbReference type="PANTHER" id="PTHR13308:SF40">
    <property type="entry name" value="NEDD4-BINDING PROTEIN 2-LIKE 1"/>
    <property type="match status" value="1"/>
</dbReference>
<dbReference type="Proteomes" id="UP000759131">
    <property type="component" value="Unassembled WGS sequence"/>
</dbReference>
<feature type="region of interest" description="Disordered" evidence="1">
    <location>
        <begin position="334"/>
        <end position="353"/>
    </location>
</feature>
<sequence>MVDKTLECLLELCDSNAIDCVPNSESPLPTIAEVPRTLWEPPLYDSTNCNTRYPFNSTTEDSVNVLNVAPIHPKVAQKSPLNAMMPFANLFSPKVNQAFNISGKTSHLAPKSKDTDLKDEIKQMIQNRRKVLVLMRGLPGSGKTTLANFLVYGSDGIILSTDDYFINNGNYRFDAYQLPIAHEWNQKRAQKYIENGKTPVVIDNTNLEGWEMRPYVSLGYQKDYKIYFIEPDTHWSRNLKELSKRNIHGIPKEKLELMSHKFERLTVEDVVKSLPSSHSLQKSNSDEKVNKISKVSTNGAKQLILRSSSSPSNAFAKTINNDCEELPQLSAQLADMTSTSSPNSTEPTSPVTENQIDIDLLLALNQRNTDSEDCSSVNASEGGSSCGQESGWERDDEFTYTHNEQPFPTPSSSCSTQPLIDNSLLDPKSQSDSKQKNALKNDCLKEESAEDMACEEPWEATNVSDKVNCGASSSHQEMSLSAINKRMFSLVGVPKSNWEFPPFPINDLNNKADKDSEVCLSFYSRSSQTELKDWALLELKQYNKDSNEGLETEDMDGEDQPIETKVNPKNDLKVRLHKGTITTDIPDDLSRDQKLNTLRE</sequence>
<organism evidence="2">
    <name type="scientific">Medioppia subpectinata</name>
    <dbReference type="NCBI Taxonomy" id="1979941"/>
    <lineage>
        <taxon>Eukaryota</taxon>
        <taxon>Metazoa</taxon>
        <taxon>Ecdysozoa</taxon>
        <taxon>Arthropoda</taxon>
        <taxon>Chelicerata</taxon>
        <taxon>Arachnida</taxon>
        <taxon>Acari</taxon>
        <taxon>Acariformes</taxon>
        <taxon>Sarcoptiformes</taxon>
        <taxon>Oribatida</taxon>
        <taxon>Brachypylina</taxon>
        <taxon>Oppioidea</taxon>
        <taxon>Oppiidae</taxon>
        <taxon>Medioppia</taxon>
    </lineage>
</organism>
<evidence type="ECO:0000256" key="1">
    <source>
        <dbReference type="SAM" id="MobiDB-lite"/>
    </source>
</evidence>
<evidence type="ECO:0008006" key="4">
    <source>
        <dbReference type="Google" id="ProtNLM"/>
    </source>
</evidence>
<dbReference type="Gene3D" id="3.40.50.300">
    <property type="entry name" value="P-loop containing nucleotide triphosphate hydrolases"/>
    <property type="match status" value="1"/>
</dbReference>
<feature type="compositionally biased region" description="Low complexity" evidence="1">
    <location>
        <begin position="337"/>
        <end position="352"/>
    </location>
</feature>
<name>A0A7R9Q979_9ACAR</name>
<dbReference type="InterPro" id="IPR026302">
    <property type="entry name" value="NEDD4-bd_p2"/>
</dbReference>
<dbReference type="PANTHER" id="PTHR13308">
    <property type="entry name" value="NEDD4-BINDING PROTEIN 2-LIKE 1"/>
    <property type="match status" value="1"/>
</dbReference>
<dbReference type="OrthoDB" id="6511316at2759"/>
<reference evidence="2" key="1">
    <citation type="submission" date="2020-11" db="EMBL/GenBank/DDBJ databases">
        <authorList>
            <person name="Tran Van P."/>
        </authorList>
    </citation>
    <scope>NUCLEOTIDE SEQUENCE</scope>
</reference>
<evidence type="ECO:0000313" key="3">
    <source>
        <dbReference type="Proteomes" id="UP000759131"/>
    </source>
</evidence>
<keyword evidence="3" id="KW-1185">Reference proteome</keyword>
<feature type="region of interest" description="Disordered" evidence="1">
    <location>
        <begin position="274"/>
        <end position="293"/>
    </location>
</feature>
<dbReference type="Pfam" id="PF13671">
    <property type="entry name" value="AAA_33"/>
    <property type="match status" value="1"/>
</dbReference>
<dbReference type="InterPro" id="IPR027417">
    <property type="entry name" value="P-loop_NTPase"/>
</dbReference>
<gene>
    <name evidence="2" type="ORF">OSB1V03_LOCUS16803</name>
</gene>
<dbReference type="AlphaFoldDB" id="A0A7R9Q979"/>
<feature type="compositionally biased region" description="Polar residues" evidence="1">
    <location>
        <begin position="274"/>
        <end position="283"/>
    </location>
</feature>
<accession>A0A7R9Q979</accession>
<proteinExistence type="predicted"/>
<feature type="non-terminal residue" evidence="2">
    <location>
        <position position="1"/>
    </location>
</feature>
<dbReference type="EMBL" id="CAJPIZ010019205">
    <property type="protein sequence ID" value="CAG2116848.1"/>
    <property type="molecule type" value="Genomic_DNA"/>
</dbReference>
<protein>
    <recommendedName>
        <fullName evidence="4">NEDD4-binding protein 2-like 2</fullName>
    </recommendedName>
</protein>
<feature type="compositionally biased region" description="Acidic residues" evidence="1">
    <location>
        <begin position="548"/>
        <end position="561"/>
    </location>
</feature>
<feature type="region of interest" description="Disordered" evidence="1">
    <location>
        <begin position="371"/>
        <end position="442"/>
    </location>
</feature>